<dbReference type="RefSeq" id="WP_183965038.1">
    <property type="nucleotide sequence ID" value="NZ_BAABBZ010000018.1"/>
</dbReference>
<dbReference type="PROSITE" id="PS50931">
    <property type="entry name" value="HTH_LYSR"/>
    <property type="match status" value="1"/>
</dbReference>
<dbReference type="PANTHER" id="PTHR30537">
    <property type="entry name" value="HTH-TYPE TRANSCRIPTIONAL REGULATOR"/>
    <property type="match status" value="1"/>
</dbReference>
<dbReference type="Gene3D" id="1.10.10.10">
    <property type="entry name" value="Winged helix-like DNA-binding domain superfamily/Winged helix DNA-binding domain"/>
    <property type="match status" value="1"/>
</dbReference>
<dbReference type="SUPFAM" id="SSF53850">
    <property type="entry name" value="Periplasmic binding protein-like II"/>
    <property type="match status" value="1"/>
</dbReference>
<evidence type="ECO:0000256" key="4">
    <source>
        <dbReference type="ARBA" id="ARBA00023163"/>
    </source>
</evidence>
<keyword evidence="4" id="KW-0804">Transcription</keyword>
<evidence type="ECO:0000313" key="7">
    <source>
        <dbReference type="Proteomes" id="UP000541426"/>
    </source>
</evidence>
<dbReference type="InterPro" id="IPR036390">
    <property type="entry name" value="WH_DNA-bd_sf"/>
</dbReference>
<protein>
    <submittedName>
        <fullName evidence="6">DNA-binding transcriptional LysR family regulator</fullName>
    </submittedName>
</protein>
<dbReference type="AlphaFoldDB" id="A0A7W6GS02"/>
<name>A0A7W6GS02_9RHOB</name>
<dbReference type="SUPFAM" id="SSF46785">
    <property type="entry name" value="Winged helix' DNA-binding domain"/>
    <property type="match status" value="1"/>
</dbReference>
<feature type="domain" description="HTH lysR-type" evidence="5">
    <location>
        <begin position="4"/>
        <end position="61"/>
    </location>
</feature>
<accession>A0A7W6GS02</accession>
<evidence type="ECO:0000259" key="5">
    <source>
        <dbReference type="PROSITE" id="PS50931"/>
    </source>
</evidence>
<dbReference type="Pfam" id="PF03466">
    <property type="entry name" value="LysR_substrate"/>
    <property type="match status" value="1"/>
</dbReference>
<dbReference type="GO" id="GO:0043565">
    <property type="term" value="F:sequence-specific DNA binding"/>
    <property type="evidence" value="ECO:0007669"/>
    <property type="project" value="TreeGrafter"/>
</dbReference>
<evidence type="ECO:0000256" key="3">
    <source>
        <dbReference type="ARBA" id="ARBA00023125"/>
    </source>
</evidence>
<dbReference type="Proteomes" id="UP000541426">
    <property type="component" value="Unassembled WGS sequence"/>
</dbReference>
<evidence type="ECO:0000256" key="2">
    <source>
        <dbReference type="ARBA" id="ARBA00023015"/>
    </source>
</evidence>
<dbReference type="InterPro" id="IPR058163">
    <property type="entry name" value="LysR-type_TF_proteobact-type"/>
</dbReference>
<dbReference type="Pfam" id="PF00126">
    <property type="entry name" value="HTH_1"/>
    <property type="match status" value="1"/>
</dbReference>
<dbReference type="InterPro" id="IPR036388">
    <property type="entry name" value="WH-like_DNA-bd_sf"/>
</dbReference>
<keyword evidence="3 6" id="KW-0238">DNA-binding</keyword>
<keyword evidence="7" id="KW-1185">Reference proteome</keyword>
<reference evidence="6 7" key="1">
    <citation type="submission" date="2020-08" db="EMBL/GenBank/DDBJ databases">
        <title>Genomic Encyclopedia of Type Strains, Phase IV (KMG-IV): sequencing the most valuable type-strain genomes for metagenomic binning, comparative biology and taxonomic classification.</title>
        <authorList>
            <person name="Goeker M."/>
        </authorList>
    </citation>
    <scope>NUCLEOTIDE SEQUENCE [LARGE SCALE GENOMIC DNA]</scope>
    <source>
        <strain evidence="6 7">DSM 102235</strain>
    </source>
</reference>
<dbReference type="GO" id="GO:0006351">
    <property type="term" value="P:DNA-templated transcription"/>
    <property type="evidence" value="ECO:0007669"/>
    <property type="project" value="TreeGrafter"/>
</dbReference>
<evidence type="ECO:0000313" key="6">
    <source>
        <dbReference type="EMBL" id="MBB3985445.1"/>
    </source>
</evidence>
<organism evidence="6 7">
    <name type="scientific">Sagittula marina</name>
    <dbReference type="NCBI Taxonomy" id="943940"/>
    <lineage>
        <taxon>Bacteria</taxon>
        <taxon>Pseudomonadati</taxon>
        <taxon>Pseudomonadota</taxon>
        <taxon>Alphaproteobacteria</taxon>
        <taxon>Rhodobacterales</taxon>
        <taxon>Roseobacteraceae</taxon>
        <taxon>Sagittula</taxon>
    </lineage>
</organism>
<sequence length="302" mass="33128">MSDVDWDDLRVFLSVARGESLSAAGKLLRMDPATVGRRIARLEQVMGAALFVKSPQGYALTEAGTRLVAHAESAEQAALMAAEAVQGRSEGLSGQIRIGAPDGCANFLLPQVCARIAQANPDLEVQIVALPRLVNLTRREADMAITVSRPTAGRLVVQKVADYKLHLAASGDYLDAHPPIRCRADLTGHRIVGYIQDMIFDKELDYLAELGLTEVPLASNSVAVQFHWLRQGAGLGVVHDFSLPLAPGLRRVLPDELSLVRTFYLVRHEDDRRLERMNRFAEALVTGMRAELLRLESDTEQT</sequence>
<dbReference type="EMBL" id="JACIEJ010000004">
    <property type="protein sequence ID" value="MBB3985445.1"/>
    <property type="molecule type" value="Genomic_DNA"/>
</dbReference>
<dbReference type="InterPro" id="IPR005119">
    <property type="entry name" value="LysR_subst-bd"/>
</dbReference>
<evidence type="ECO:0000256" key="1">
    <source>
        <dbReference type="ARBA" id="ARBA00009437"/>
    </source>
</evidence>
<dbReference type="GO" id="GO:0003700">
    <property type="term" value="F:DNA-binding transcription factor activity"/>
    <property type="evidence" value="ECO:0007669"/>
    <property type="project" value="InterPro"/>
</dbReference>
<dbReference type="Gene3D" id="3.40.190.290">
    <property type="match status" value="1"/>
</dbReference>
<gene>
    <name evidence="6" type="ORF">GGQ68_001778</name>
</gene>
<comment type="caution">
    <text evidence="6">The sequence shown here is derived from an EMBL/GenBank/DDBJ whole genome shotgun (WGS) entry which is preliminary data.</text>
</comment>
<dbReference type="InterPro" id="IPR000847">
    <property type="entry name" value="LysR_HTH_N"/>
</dbReference>
<proteinExistence type="inferred from homology"/>
<keyword evidence="2" id="KW-0805">Transcription regulation</keyword>
<dbReference type="PANTHER" id="PTHR30537:SF3">
    <property type="entry name" value="TRANSCRIPTIONAL REGULATORY PROTEIN"/>
    <property type="match status" value="1"/>
</dbReference>
<comment type="similarity">
    <text evidence="1">Belongs to the LysR transcriptional regulatory family.</text>
</comment>